<dbReference type="InterPro" id="IPR016084">
    <property type="entry name" value="Haem_Oase-like_multi-hlx"/>
</dbReference>
<organism evidence="1 2">
    <name type="scientific">Pseudomonas fluorescens LMG 5329</name>
    <dbReference type="NCBI Taxonomy" id="1324332"/>
    <lineage>
        <taxon>Bacteria</taxon>
        <taxon>Pseudomonadati</taxon>
        <taxon>Pseudomonadota</taxon>
        <taxon>Gammaproteobacteria</taxon>
        <taxon>Pseudomonadales</taxon>
        <taxon>Pseudomonadaceae</taxon>
        <taxon>Pseudomonas</taxon>
    </lineage>
</organism>
<dbReference type="Proteomes" id="UP000030060">
    <property type="component" value="Unassembled WGS sequence"/>
</dbReference>
<sequence length="204" mass="22528">MHSQAHDVGAPSLLEALRTGTALLHVALEKRLPFFTERLDADWYQRLVQAYYGFYGPVESALYASGLIPNGYDCALRVKTPTLLGDLNALGLDDRAVDTLPRCLELPTFDTPAACLGALYVLEGATLGGQVLRREMTQRLNVNADNGGAFLNIYGVETGRRWKDFLDYLGDQPLDAPAKQRAVDAARSTFSCFEQWLDSQEVLL</sequence>
<name>A0A0A1Z6Z4_PSEFL</name>
<dbReference type="EMBL" id="ASGY01000002">
    <property type="protein sequence ID" value="KGE69983.1"/>
    <property type="molecule type" value="Genomic_DNA"/>
</dbReference>
<proteinExistence type="predicted"/>
<gene>
    <name evidence="1" type="ORF">K814_0100100</name>
</gene>
<dbReference type="CDD" id="cd19166">
    <property type="entry name" value="HemeO-bac"/>
    <property type="match status" value="1"/>
</dbReference>
<dbReference type="RefSeq" id="WP_038841619.1">
    <property type="nucleotide sequence ID" value="NZ_ASGY01000002.1"/>
</dbReference>
<evidence type="ECO:0000313" key="2">
    <source>
        <dbReference type="Proteomes" id="UP000030060"/>
    </source>
</evidence>
<dbReference type="SUPFAM" id="SSF48613">
    <property type="entry name" value="Heme oxygenase-like"/>
    <property type="match status" value="1"/>
</dbReference>
<evidence type="ECO:0000313" key="1">
    <source>
        <dbReference type="EMBL" id="KGE69983.1"/>
    </source>
</evidence>
<accession>A0A0A1Z6Z4</accession>
<protein>
    <submittedName>
        <fullName evidence="1">Heme oxygenase</fullName>
    </submittedName>
</protein>
<reference evidence="1 2" key="1">
    <citation type="journal article" date="2013" name="Genome Announc.">
        <title>Draft Genome Sequence of Pseudomonas fluorescens LMG 5329, a White Line-Inducing Principle-Producing Bioindicator for the Mushroom Pathogen Pseudomonas tolaasii.</title>
        <authorList>
            <person name="Ghequire M.G."/>
            <person name="Rokni-Zadeh H."/>
            <person name="Zarrineh P."/>
            <person name="De Mot R."/>
        </authorList>
    </citation>
    <scope>NUCLEOTIDE SEQUENCE [LARGE SCALE GENOMIC DNA]</scope>
    <source>
        <strain evidence="1 2">LMG 5329</strain>
    </source>
</reference>
<dbReference type="GO" id="GO:0004392">
    <property type="term" value="F:heme oxygenase (decyclizing) activity"/>
    <property type="evidence" value="ECO:0007669"/>
    <property type="project" value="InterPro"/>
</dbReference>
<dbReference type="OrthoDB" id="114943at2"/>
<comment type="caution">
    <text evidence="1">The sequence shown here is derived from an EMBL/GenBank/DDBJ whole genome shotgun (WGS) entry which is preliminary data.</text>
</comment>
<dbReference type="InterPro" id="IPR016053">
    <property type="entry name" value="Haem_Oase-like"/>
</dbReference>
<dbReference type="Gene3D" id="1.20.910.10">
    <property type="entry name" value="Heme oxygenase-like"/>
    <property type="match status" value="1"/>
</dbReference>
<dbReference type="AlphaFoldDB" id="A0A0A1Z6Z4"/>
<dbReference type="Pfam" id="PF01126">
    <property type="entry name" value="Heme_oxygenase"/>
    <property type="match status" value="1"/>
</dbReference>
<dbReference type="GO" id="GO:0006788">
    <property type="term" value="P:heme oxidation"/>
    <property type="evidence" value="ECO:0007669"/>
    <property type="project" value="InterPro"/>
</dbReference>